<dbReference type="EMBL" id="JAZDQU010000002">
    <property type="protein sequence ID" value="MEE1885364.1"/>
    <property type="molecule type" value="Genomic_DNA"/>
</dbReference>
<evidence type="ECO:0000313" key="3">
    <source>
        <dbReference type="Proteomes" id="UP001337681"/>
    </source>
</evidence>
<keyword evidence="1" id="KW-0812">Transmembrane</keyword>
<keyword evidence="1" id="KW-1133">Transmembrane helix</keyword>
<proteinExistence type="predicted"/>
<gene>
    <name evidence="2" type="ORF">VRU49_08025</name>
</gene>
<accession>A0ABU7H215</accession>
<comment type="caution">
    <text evidence="2">The sequence shown here is derived from an EMBL/GenBank/DDBJ whole genome shotgun (WGS) entry which is preliminary data.</text>
</comment>
<keyword evidence="3" id="KW-1185">Reference proteome</keyword>
<name>A0ABU7H215_9SPHI</name>
<organism evidence="2 3">
    <name type="scientific">Pedobacter flavus</name>
    <dbReference type="NCBI Taxonomy" id="3113906"/>
    <lineage>
        <taxon>Bacteria</taxon>
        <taxon>Pseudomonadati</taxon>
        <taxon>Bacteroidota</taxon>
        <taxon>Sphingobacteriia</taxon>
        <taxon>Sphingobacteriales</taxon>
        <taxon>Sphingobacteriaceae</taxon>
        <taxon>Pedobacter</taxon>
    </lineage>
</organism>
<evidence type="ECO:0000313" key="2">
    <source>
        <dbReference type="EMBL" id="MEE1885364.1"/>
    </source>
</evidence>
<dbReference type="RefSeq" id="WP_330146262.1">
    <property type="nucleotide sequence ID" value="NZ_JAZDQU010000002.1"/>
</dbReference>
<dbReference type="Proteomes" id="UP001337681">
    <property type="component" value="Unassembled WGS sequence"/>
</dbReference>
<protein>
    <submittedName>
        <fullName evidence="2">Uncharacterized protein</fullName>
    </submittedName>
</protein>
<evidence type="ECO:0000256" key="1">
    <source>
        <dbReference type="SAM" id="Phobius"/>
    </source>
</evidence>
<reference evidence="2 3" key="1">
    <citation type="submission" date="2024-01" db="EMBL/GenBank/DDBJ databases">
        <title>Pedobacter sp. nov., isolated from oil-contaminated soil.</title>
        <authorList>
            <person name="Le N.T.T."/>
        </authorList>
    </citation>
    <scope>NUCLEOTIDE SEQUENCE [LARGE SCALE GENOMIC DNA]</scope>
    <source>
        <strain evidence="2 3">VNH31</strain>
    </source>
</reference>
<keyword evidence="1" id="KW-0472">Membrane</keyword>
<sequence>MIALALLFFVIIGLLAVIVWLLQKYFKMYSNLHTSESNQKTAALQSHLYLQKNEMEILQTDEEINTLIKKWLTEMEEKFPTEQPQEELSEMLIGNFKKVLHSTLNLLKTERYEP</sequence>
<feature type="transmembrane region" description="Helical" evidence="1">
    <location>
        <begin position="6"/>
        <end position="22"/>
    </location>
</feature>